<feature type="region of interest" description="Disordered" evidence="1">
    <location>
        <begin position="85"/>
        <end position="154"/>
    </location>
</feature>
<evidence type="ECO:0000313" key="3">
    <source>
        <dbReference type="Proteomes" id="UP000241394"/>
    </source>
</evidence>
<dbReference type="EMBL" id="NKQK01000025">
    <property type="protein sequence ID" value="PSR90924.1"/>
    <property type="molecule type" value="Genomic_DNA"/>
</dbReference>
<gene>
    <name evidence="2" type="ORF">CEY00_Acc28348</name>
</gene>
<dbReference type="OrthoDB" id="1938010at2759"/>
<dbReference type="OMA" id="ICQTTKR"/>
<accession>A0A2R6PGC8</accession>
<protein>
    <submittedName>
        <fullName evidence="2">Serine/threonine-protein kinase dhkG</fullName>
    </submittedName>
</protein>
<dbReference type="FunCoup" id="A0A2R6PGC8">
    <property type="interactions" value="6"/>
</dbReference>
<dbReference type="Proteomes" id="UP000241394">
    <property type="component" value="Chromosome LG25"/>
</dbReference>
<dbReference type="PANTHER" id="PTHR36756:SF1">
    <property type="entry name" value="EXPRESSED PROTEIN"/>
    <property type="match status" value="1"/>
</dbReference>
<dbReference type="AlphaFoldDB" id="A0A2R6PGC8"/>
<feature type="region of interest" description="Disordered" evidence="1">
    <location>
        <begin position="192"/>
        <end position="214"/>
    </location>
</feature>
<feature type="compositionally biased region" description="Acidic residues" evidence="1">
    <location>
        <begin position="93"/>
        <end position="103"/>
    </location>
</feature>
<feature type="compositionally biased region" description="Basic and acidic residues" evidence="1">
    <location>
        <begin position="130"/>
        <end position="140"/>
    </location>
</feature>
<organism evidence="2 3">
    <name type="scientific">Actinidia chinensis var. chinensis</name>
    <name type="common">Chinese soft-hair kiwi</name>
    <dbReference type="NCBI Taxonomy" id="1590841"/>
    <lineage>
        <taxon>Eukaryota</taxon>
        <taxon>Viridiplantae</taxon>
        <taxon>Streptophyta</taxon>
        <taxon>Embryophyta</taxon>
        <taxon>Tracheophyta</taxon>
        <taxon>Spermatophyta</taxon>
        <taxon>Magnoliopsida</taxon>
        <taxon>eudicotyledons</taxon>
        <taxon>Gunneridae</taxon>
        <taxon>Pentapetalae</taxon>
        <taxon>asterids</taxon>
        <taxon>Ericales</taxon>
        <taxon>Actinidiaceae</taxon>
        <taxon>Actinidia</taxon>
    </lineage>
</organism>
<proteinExistence type="predicted"/>
<keyword evidence="2" id="KW-0418">Kinase</keyword>
<dbReference type="InParanoid" id="A0A2R6PGC8"/>
<name>A0A2R6PGC8_ACTCC</name>
<dbReference type="STRING" id="1590841.A0A2R6PGC8"/>
<reference evidence="2 3" key="1">
    <citation type="submission" date="2017-07" db="EMBL/GenBank/DDBJ databases">
        <title>An improved, manually edited Actinidia chinensis var. chinensis (kiwifruit) genome highlights the challenges associated with draft genomes and gene prediction in plants.</title>
        <authorList>
            <person name="Pilkington S."/>
            <person name="Crowhurst R."/>
            <person name="Hilario E."/>
            <person name="Nardozza S."/>
            <person name="Fraser L."/>
            <person name="Peng Y."/>
            <person name="Gunaseelan K."/>
            <person name="Simpson R."/>
            <person name="Tahir J."/>
            <person name="Deroles S."/>
            <person name="Templeton K."/>
            <person name="Luo Z."/>
            <person name="Davy M."/>
            <person name="Cheng C."/>
            <person name="Mcneilage M."/>
            <person name="Scaglione D."/>
            <person name="Liu Y."/>
            <person name="Zhang Q."/>
            <person name="Datson P."/>
            <person name="De Silva N."/>
            <person name="Gardiner S."/>
            <person name="Bassett H."/>
            <person name="Chagne D."/>
            <person name="Mccallum J."/>
            <person name="Dzierzon H."/>
            <person name="Deng C."/>
            <person name="Wang Y.-Y."/>
            <person name="Barron N."/>
            <person name="Manako K."/>
            <person name="Bowen J."/>
            <person name="Foster T."/>
            <person name="Erridge Z."/>
            <person name="Tiffin H."/>
            <person name="Waite C."/>
            <person name="Davies K."/>
            <person name="Grierson E."/>
            <person name="Laing W."/>
            <person name="Kirk R."/>
            <person name="Chen X."/>
            <person name="Wood M."/>
            <person name="Montefiori M."/>
            <person name="Brummell D."/>
            <person name="Schwinn K."/>
            <person name="Catanach A."/>
            <person name="Fullerton C."/>
            <person name="Li D."/>
            <person name="Meiyalaghan S."/>
            <person name="Nieuwenhuizen N."/>
            <person name="Read N."/>
            <person name="Prakash R."/>
            <person name="Hunter D."/>
            <person name="Zhang H."/>
            <person name="Mckenzie M."/>
            <person name="Knabel M."/>
            <person name="Harris A."/>
            <person name="Allan A."/>
            <person name="Chen A."/>
            <person name="Janssen B."/>
            <person name="Plunkett B."/>
            <person name="Dwamena C."/>
            <person name="Voogd C."/>
            <person name="Leif D."/>
            <person name="Lafferty D."/>
            <person name="Souleyre E."/>
            <person name="Varkonyi-Gasic E."/>
            <person name="Gambi F."/>
            <person name="Hanley J."/>
            <person name="Yao J.-L."/>
            <person name="Cheung J."/>
            <person name="David K."/>
            <person name="Warren B."/>
            <person name="Marsh K."/>
            <person name="Snowden K."/>
            <person name="Lin-Wang K."/>
            <person name="Brian L."/>
            <person name="Martinez-Sanchez M."/>
            <person name="Wang M."/>
            <person name="Ileperuma N."/>
            <person name="Macnee N."/>
            <person name="Campin R."/>
            <person name="Mcatee P."/>
            <person name="Drummond R."/>
            <person name="Espley R."/>
            <person name="Ireland H."/>
            <person name="Wu R."/>
            <person name="Atkinson R."/>
            <person name="Karunairetnam S."/>
            <person name="Bulley S."/>
            <person name="Chunkath S."/>
            <person name="Hanley Z."/>
            <person name="Storey R."/>
            <person name="Thrimawithana A."/>
            <person name="Thomson S."/>
            <person name="David C."/>
            <person name="Testolin R."/>
        </authorList>
    </citation>
    <scope>NUCLEOTIDE SEQUENCE [LARGE SCALE GENOMIC DNA]</scope>
    <source>
        <strain evidence="3">cv. Red5</strain>
        <tissue evidence="2">Young leaf</tissue>
    </source>
</reference>
<dbReference type="PANTHER" id="PTHR36756">
    <property type="entry name" value="EXPRESSED PROTEIN"/>
    <property type="match status" value="1"/>
</dbReference>
<keyword evidence="2" id="KW-0808">Transferase</keyword>
<feature type="region of interest" description="Disordered" evidence="1">
    <location>
        <begin position="1"/>
        <end position="54"/>
    </location>
</feature>
<evidence type="ECO:0000313" key="2">
    <source>
        <dbReference type="EMBL" id="PSR90924.1"/>
    </source>
</evidence>
<feature type="compositionally biased region" description="Basic residues" evidence="1">
    <location>
        <begin position="113"/>
        <end position="129"/>
    </location>
</feature>
<keyword evidence="3" id="KW-1185">Reference proteome</keyword>
<dbReference type="Gramene" id="PSR90924">
    <property type="protein sequence ID" value="PSR90924"/>
    <property type="gene ID" value="CEY00_Acc28348"/>
</dbReference>
<sequence length="311" mass="34638">MDDEGRKRRLPSWMTGVAAADQATKSEKENKSVNNNNVEQGIAPKSLCPKSKSKTGIKHIEKGVSLLEEELSEANSCALVKCGAERQRKNINQEEDAGSDFENLETAAEQKRSNRGGRKVRKCALRKQRKAESSRSKSSEEIEAPSPGENDGELTVDDLMSIAHEYIRTDEHKEQQQSSHRKQEAERQLPAISLSGNESGGLPNAPQNNRRSPKHNEIVSFHNSTGNSTGVVTVVNQCRTGDPAHDMLDLFLGPLLKKPPGEEHKIEFIEEDMSFACEIKKRRQNNIATDEVVPLTKKKRSLKDKVAMFLD</sequence>
<evidence type="ECO:0000256" key="1">
    <source>
        <dbReference type="SAM" id="MobiDB-lite"/>
    </source>
</evidence>
<reference evidence="3" key="2">
    <citation type="journal article" date="2018" name="BMC Genomics">
        <title>A manually annotated Actinidia chinensis var. chinensis (kiwifruit) genome highlights the challenges associated with draft genomes and gene prediction in plants.</title>
        <authorList>
            <person name="Pilkington S.M."/>
            <person name="Crowhurst R."/>
            <person name="Hilario E."/>
            <person name="Nardozza S."/>
            <person name="Fraser L."/>
            <person name="Peng Y."/>
            <person name="Gunaseelan K."/>
            <person name="Simpson R."/>
            <person name="Tahir J."/>
            <person name="Deroles S.C."/>
            <person name="Templeton K."/>
            <person name="Luo Z."/>
            <person name="Davy M."/>
            <person name="Cheng C."/>
            <person name="McNeilage M."/>
            <person name="Scaglione D."/>
            <person name="Liu Y."/>
            <person name="Zhang Q."/>
            <person name="Datson P."/>
            <person name="De Silva N."/>
            <person name="Gardiner S.E."/>
            <person name="Bassett H."/>
            <person name="Chagne D."/>
            <person name="McCallum J."/>
            <person name="Dzierzon H."/>
            <person name="Deng C."/>
            <person name="Wang Y.Y."/>
            <person name="Barron L."/>
            <person name="Manako K."/>
            <person name="Bowen J."/>
            <person name="Foster T.M."/>
            <person name="Erridge Z.A."/>
            <person name="Tiffin H."/>
            <person name="Waite C.N."/>
            <person name="Davies K.M."/>
            <person name="Grierson E.P."/>
            <person name="Laing W.A."/>
            <person name="Kirk R."/>
            <person name="Chen X."/>
            <person name="Wood M."/>
            <person name="Montefiori M."/>
            <person name="Brummell D.A."/>
            <person name="Schwinn K.E."/>
            <person name="Catanach A."/>
            <person name="Fullerton C."/>
            <person name="Li D."/>
            <person name="Meiyalaghan S."/>
            <person name="Nieuwenhuizen N."/>
            <person name="Read N."/>
            <person name="Prakash R."/>
            <person name="Hunter D."/>
            <person name="Zhang H."/>
            <person name="McKenzie M."/>
            <person name="Knabel M."/>
            <person name="Harris A."/>
            <person name="Allan A.C."/>
            <person name="Gleave A."/>
            <person name="Chen A."/>
            <person name="Janssen B.J."/>
            <person name="Plunkett B."/>
            <person name="Ampomah-Dwamena C."/>
            <person name="Voogd C."/>
            <person name="Leif D."/>
            <person name="Lafferty D."/>
            <person name="Souleyre E.J.F."/>
            <person name="Varkonyi-Gasic E."/>
            <person name="Gambi F."/>
            <person name="Hanley J."/>
            <person name="Yao J.L."/>
            <person name="Cheung J."/>
            <person name="David K.M."/>
            <person name="Warren B."/>
            <person name="Marsh K."/>
            <person name="Snowden K.C."/>
            <person name="Lin-Wang K."/>
            <person name="Brian L."/>
            <person name="Martinez-Sanchez M."/>
            <person name="Wang M."/>
            <person name="Ileperuma N."/>
            <person name="Macnee N."/>
            <person name="Campin R."/>
            <person name="McAtee P."/>
            <person name="Drummond R.S.M."/>
            <person name="Espley R.V."/>
            <person name="Ireland H.S."/>
            <person name="Wu R."/>
            <person name="Atkinson R.G."/>
            <person name="Karunairetnam S."/>
            <person name="Bulley S."/>
            <person name="Chunkath S."/>
            <person name="Hanley Z."/>
            <person name="Storey R."/>
            <person name="Thrimawithana A.H."/>
            <person name="Thomson S."/>
            <person name="David C."/>
            <person name="Testolin R."/>
            <person name="Huang H."/>
            <person name="Hellens R.P."/>
            <person name="Schaffer R.J."/>
        </authorList>
    </citation>
    <scope>NUCLEOTIDE SEQUENCE [LARGE SCALE GENOMIC DNA]</scope>
    <source>
        <strain evidence="3">cv. Red5</strain>
    </source>
</reference>
<comment type="caution">
    <text evidence="2">The sequence shown here is derived from an EMBL/GenBank/DDBJ whole genome shotgun (WGS) entry which is preliminary data.</text>
</comment>
<dbReference type="GO" id="GO:0016301">
    <property type="term" value="F:kinase activity"/>
    <property type="evidence" value="ECO:0007669"/>
    <property type="project" value="UniProtKB-KW"/>
</dbReference>